<dbReference type="InterPro" id="IPR007278">
    <property type="entry name" value="DUF397"/>
</dbReference>
<proteinExistence type="predicted"/>
<reference evidence="2" key="1">
    <citation type="submission" date="2024-06" db="EMBL/GenBank/DDBJ databases">
        <title>Streptomyces sp. strain HUAS MG91 genome sequences.</title>
        <authorList>
            <person name="Mo P."/>
        </authorList>
    </citation>
    <scope>NUCLEOTIDE SEQUENCE</scope>
    <source>
        <strain evidence="2">HUAS MG91</strain>
    </source>
</reference>
<dbReference type="KEGG" id="stac:ABII15_21360"/>
<dbReference type="AlphaFoldDB" id="A0AAU8IVB5"/>
<accession>A0AAU8IVB5</accession>
<gene>
    <name evidence="2" type="ORF">ABII15_21360</name>
</gene>
<sequence>MKITNRPVPDLTSAIWHKSTYSGGEGNNCLEVSYAHPELIPVRDSKNPSGPKLVLRAAAWTAFIDDLRRNG</sequence>
<evidence type="ECO:0000313" key="2">
    <source>
        <dbReference type="EMBL" id="XCJ72351.1"/>
    </source>
</evidence>
<evidence type="ECO:0000259" key="1">
    <source>
        <dbReference type="Pfam" id="PF04149"/>
    </source>
</evidence>
<dbReference type="Pfam" id="PF04149">
    <property type="entry name" value="DUF397"/>
    <property type="match status" value="1"/>
</dbReference>
<name>A0AAU8IVB5_9ACTN</name>
<dbReference type="EMBL" id="CP159534">
    <property type="protein sequence ID" value="XCJ72351.1"/>
    <property type="molecule type" value="Genomic_DNA"/>
</dbReference>
<protein>
    <submittedName>
        <fullName evidence="2">DUF397 domain-containing protein</fullName>
    </submittedName>
</protein>
<organism evidence="2">
    <name type="scientific">Streptomyces tabacisoli</name>
    <dbReference type="NCBI Taxonomy" id="3156398"/>
    <lineage>
        <taxon>Bacteria</taxon>
        <taxon>Bacillati</taxon>
        <taxon>Actinomycetota</taxon>
        <taxon>Actinomycetes</taxon>
        <taxon>Kitasatosporales</taxon>
        <taxon>Streptomycetaceae</taxon>
        <taxon>Streptomyces</taxon>
    </lineage>
</organism>
<feature type="domain" description="DUF397" evidence="1">
    <location>
        <begin position="16"/>
        <end position="68"/>
    </location>
</feature>